<keyword evidence="1 5" id="KW-0808">Transferase</keyword>
<organism evidence="5 6">
    <name type="scientific">Salipiger mucosus DSM 16094</name>
    <dbReference type="NCBI Taxonomy" id="1123237"/>
    <lineage>
        <taxon>Bacteria</taxon>
        <taxon>Pseudomonadati</taxon>
        <taxon>Pseudomonadota</taxon>
        <taxon>Alphaproteobacteria</taxon>
        <taxon>Rhodobacterales</taxon>
        <taxon>Roseobacteraceae</taxon>
        <taxon>Salipiger</taxon>
    </lineage>
</organism>
<comment type="caution">
    <text evidence="5">The sequence shown here is derived from an EMBL/GenBank/DDBJ whole genome shotgun (WGS) entry which is preliminary data.</text>
</comment>
<evidence type="ECO:0000256" key="1">
    <source>
        <dbReference type="ARBA" id="ARBA00022679"/>
    </source>
</evidence>
<accession>S9RWA3</accession>
<keyword evidence="2" id="KW-1133">Transmembrane helix</keyword>
<dbReference type="EC" id="2.4.1.83" evidence="5"/>
<name>S9RWA3_9RHOB</name>
<evidence type="ECO:0000259" key="4">
    <source>
        <dbReference type="Pfam" id="PF02709"/>
    </source>
</evidence>
<dbReference type="AlphaFoldDB" id="S9RWA3"/>
<proteinExistence type="predicted"/>
<dbReference type="Gene3D" id="3.90.550.10">
    <property type="entry name" value="Spore Coat Polysaccharide Biosynthesis Protein SpsA, Chain A"/>
    <property type="match status" value="1"/>
</dbReference>
<keyword evidence="2" id="KW-0472">Membrane</keyword>
<evidence type="ECO:0000313" key="6">
    <source>
        <dbReference type="Proteomes" id="UP000015347"/>
    </source>
</evidence>
<feature type="transmembrane region" description="Helical" evidence="2">
    <location>
        <begin position="227"/>
        <end position="260"/>
    </location>
</feature>
<protein>
    <submittedName>
        <fullName evidence="5">Dolichol-phosphate mannosyltransferase in lipid-linked oligosaccharide synthesis cluster</fullName>
        <ecNumber evidence="5">2.4.1.83</ecNumber>
    </submittedName>
</protein>
<dbReference type="CDD" id="cd00761">
    <property type="entry name" value="Glyco_tranf_GTA_type"/>
    <property type="match status" value="1"/>
</dbReference>
<gene>
    <name evidence="5" type="ORF">Salmuc_04035</name>
</gene>
<dbReference type="InterPro" id="IPR001173">
    <property type="entry name" value="Glyco_trans_2-like"/>
</dbReference>
<dbReference type="InterPro" id="IPR029044">
    <property type="entry name" value="Nucleotide-diphossugar_trans"/>
</dbReference>
<dbReference type="SUPFAM" id="SSF53448">
    <property type="entry name" value="Nucleotide-diphospho-sugar transferases"/>
    <property type="match status" value="1"/>
</dbReference>
<feature type="transmembrane region" description="Helical" evidence="2">
    <location>
        <begin position="280"/>
        <end position="299"/>
    </location>
</feature>
<reference evidence="6" key="1">
    <citation type="journal article" date="2014" name="Stand. Genomic Sci.">
        <title>Genome sequence of the exopolysaccharide-producing Salipiger mucosus type strain (DSM 16094(T)), a moderately halophilic member of the Roseobacter clade.</title>
        <authorList>
            <person name="Riedel T."/>
            <person name="Spring S."/>
            <person name="Fiebig A."/>
            <person name="Petersen J."/>
            <person name="Kyrpides N.C."/>
            <person name="Goker M."/>
            <person name="Klenk H.P."/>
        </authorList>
    </citation>
    <scope>NUCLEOTIDE SEQUENCE [LARGE SCALE GENOMIC DNA]</scope>
    <source>
        <strain evidence="6">DSM 16094</strain>
    </source>
</reference>
<dbReference type="EMBL" id="APVH01000023">
    <property type="protein sequence ID" value="EPX82310.1"/>
    <property type="molecule type" value="Genomic_DNA"/>
</dbReference>
<dbReference type="STRING" id="1123237.Salmuc_04035"/>
<sequence length="313" mass="34592">MVLIGRNEGARLVAALAATRGARQVVYVDSGSRDDSVARAREAGATVVELDRSAPFTAARARNAGFAALEAPDLVQFVDGDCALVPGWLDAGRAHLDAHPELALVTGWRAEIHRDASLYNQLADAEWRRPAGQIRACGGDMMVRAAAFRAVGGFDPGVIAAEDDEFCTRLRKTGGQLERLPQEMTRHDADMHHFGQWWRRAVRTGHGFAQVGHLHPDYFVAERRRVLAYALALPLAILLAATFSGWLALAMAALYPLNWWRTAQGLSRDGLPKPEARRQAVLLTLSKFPNLIGMATFHLRRLRRAQMRLIEYK</sequence>
<dbReference type="InterPro" id="IPR027791">
    <property type="entry name" value="Galactosyl_T_C"/>
</dbReference>
<evidence type="ECO:0000256" key="2">
    <source>
        <dbReference type="SAM" id="Phobius"/>
    </source>
</evidence>
<keyword evidence="6" id="KW-1185">Reference proteome</keyword>
<dbReference type="Proteomes" id="UP000015347">
    <property type="component" value="Unassembled WGS sequence"/>
</dbReference>
<feature type="domain" description="Glycosyltransferase 2-like" evidence="3">
    <location>
        <begin position="14"/>
        <end position="110"/>
    </location>
</feature>
<evidence type="ECO:0000259" key="3">
    <source>
        <dbReference type="Pfam" id="PF00535"/>
    </source>
</evidence>
<dbReference type="Pfam" id="PF02709">
    <property type="entry name" value="Glyco_transf_7C"/>
    <property type="match status" value="1"/>
</dbReference>
<feature type="domain" description="Galactosyltransferase C-terminal" evidence="4">
    <location>
        <begin position="132"/>
        <end position="186"/>
    </location>
</feature>
<evidence type="ECO:0000313" key="5">
    <source>
        <dbReference type="EMBL" id="EPX82310.1"/>
    </source>
</evidence>
<dbReference type="Pfam" id="PF00535">
    <property type="entry name" value="Glycos_transf_2"/>
    <property type="match status" value="1"/>
</dbReference>
<dbReference type="HOGENOM" id="CLU_070021_0_0_5"/>
<keyword evidence="2" id="KW-0812">Transmembrane</keyword>
<dbReference type="PANTHER" id="PTHR43646:SF6">
    <property type="entry name" value="PRE-MYCOFACTOCIN GLYCOSYLTRANSFERASE"/>
    <property type="match status" value="1"/>
</dbReference>
<dbReference type="GO" id="GO:0004582">
    <property type="term" value="F:dolichyl-phosphate beta-D-mannosyltransferase activity"/>
    <property type="evidence" value="ECO:0007669"/>
    <property type="project" value="UniProtKB-EC"/>
</dbReference>
<dbReference type="eggNOG" id="COG1216">
    <property type="taxonomic scope" value="Bacteria"/>
</dbReference>
<keyword evidence="5" id="KW-0328">Glycosyltransferase</keyword>
<dbReference type="PANTHER" id="PTHR43646">
    <property type="entry name" value="GLYCOSYLTRANSFERASE"/>
    <property type="match status" value="1"/>
</dbReference>